<protein>
    <submittedName>
        <fullName evidence="2">Alpha/beta hydrolase</fullName>
    </submittedName>
</protein>
<dbReference type="Proteomes" id="UP000653730">
    <property type="component" value="Unassembled WGS sequence"/>
</dbReference>
<dbReference type="Pfam" id="PF00561">
    <property type="entry name" value="Abhydrolase_1"/>
    <property type="match status" value="1"/>
</dbReference>
<evidence type="ECO:0000259" key="1">
    <source>
        <dbReference type="Pfam" id="PF00561"/>
    </source>
</evidence>
<name>A0A926JUU6_9FLAO</name>
<sequence>MKNTDPVDIKIESRIKGKSINLSHLRPERKKLGEAVLFIHGASFPSELAFGFRMNEISWMDNLADAGYEVYALDFLGYGKSDRYDYMSGKNAENESIGRGEEVVKDMDIAINYILTELSVSKINLIGHSWGAAVSGHYASLFPEKIDKLVLFAPFIQRNGTTKWDKTKVSYKDLTPGERVEQFISRIPEGREMTLESEVLDKWGDKWLDSDPTSKTRNPFSVRFPSAWEADLFDCWNGNCFFDPRKIKNPTLLIRGEWDTTFNFDDAEKLFGQMENAPSKRYVVIDRGTHVLHLEKNRFALYDEVQLFFESK</sequence>
<evidence type="ECO:0000313" key="2">
    <source>
        <dbReference type="EMBL" id="MBC9797643.1"/>
    </source>
</evidence>
<dbReference type="InterPro" id="IPR000073">
    <property type="entry name" value="AB_hydrolase_1"/>
</dbReference>
<dbReference type="EMBL" id="JACVDC010000067">
    <property type="protein sequence ID" value="MBC9797643.1"/>
    <property type="molecule type" value="Genomic_DNA"/>
</dbReference>
<accession>A0A926JUU6</accession>
<dbReference type="InterPro" id="IPR029058">
    <property type="entry name" value="AB_hydrolase_fold"/>
</dbReference>
<feature type="domain" description="AB hydrolase-1" evidence="1">
    <location>
        <begin position="35"/>
        <end position="296"/>
    </location>
</feature>
<dbReference type="PANTHER" id="PTHR43798">
    <property type="entry name" value="MONOACYLGLYCEROL LIPASE"/>
    <property type="match status" value="1"/>
</dbReference>
<keyword evidence="3" id="KW-1185">Reference proteome</keyword>
<evidence type="ECO:0000313" key="3">
    <source>
        <dbReference type="Proteomes" id="UP000653730"/>
    </source>
</evidence>
<dbReference type="SUPFAM" id="SSF53474">
    <property type="entry name" value="alpha/beta-Hydrolases"/>
    <property type="match status" value="1"/>
</dbReference>
<comment type="caution">
    <text evidence="2">The sequence shown here is derived from an EMBL/GenBank/DDBJ whole genome shotgun (WGS) entry which is preliminary data.</text>
</comment>
<proteinExistence type="predicted"/>
<keyword evidence="2" id="KW-0378">Hydrolase</keyword>
<organism evidence="2 3">
    <name type="scientific">Sinomicrobium weinanense</name>
    <dbReference type="NCBI Taxonomy" id="2842200"/>
    <lineage>
        <taxon>Bacteria</taxon>
        <taxon>Pseudomonadati</taxon>
        <taxon>Bacteroidota</taxon>
        <taxon>Flavobacteriia</taxon>
        <taxon>Flavobacteriales</taxon>
        <taxon>Flavobacteriaceae</taxon>
        <taxon>Sinomicrobium</taxon>
    </lineage>
</organism>
<dbReference type="Gene3D" id="3.40.50.1820">
    <property type="entry name" value="alpha/beta hydrolase"/>
    <property type="match status" value="1"/>
</dbReference>
<dbReference type="RefSeq" id="WP_187966776.1">
    <property type="nucleotide sequence ID" value="NZ_JACVDC010000067.1"/>
</dbReference>
<gene>
    <name evidence="2" type="ORF">IBL28_16845</name>
</gene>
<dbReference type="GO" id="GO:0016020">
    <property type="term" value="C:membrane"/>
    <property type="evidence" value="ECO:0007669"/>
    <property type="project" value="TreeGrafter"/>
</dbReference>
<dbReference type="InterPro" id="IPR050266">
    <property type="entry name" value="AB_hydrolase_sf"/>
</dbReference>
<dbReference type="PANTHER" id="PTHR43798:SF33">
    <property type="entry name" value="HYDROLASE, PUTATIVE (AFU_ORTHOLOGUE AFUA_2G14860)-RELATED"/>
    <property type="match status" value="1"/>
</dbReference>
<reference evidence="2 3" key="1">
    <citation type="submission" date="2020-09" db="EMBL/GenBank/DDBJ databases">
        <title>Sinomicrobium weinanense sp. nov., a halophilic bacteria isolated from saline-alkali soil.</title>
        <authorList>
            <person name="Wu P."/>
            <person name="Ren H."/>
            <person name="Mei Y."/>
            <person name="Liang Y."/>
            <person name="Chen Z."/>
        </authorList>
    </citation>
    <scope>NUCLEOTIDE SEQUENCE [LARGE SCALE GENOMIC DNA]</scope>
    <source>
        <strain evidence="2 3">FJxs</strain>
    </source>
</reference>
<dbReference type="AlphaFoldDB" id="A0A926JUU6"/>
<dbReference type="GO" id="GO:0016787">
    <property type="term" value="F:hydrolase activity"/>
    <property type="evidence" value="ECO:0007669"/>
    <property type="project" value="UniProtKB-KW"/>
</dbReference>